<protein>
    <submittedName>
        <fullName evidence="1">Uncharacterized protein</fullName>
    </submittedName>
</protein>
<keyword evidence="2" id="KW-1185">Reference proteome</keyword>
<proteinExistence type="predicted"/>
<dbReference type="OrthoDB" id="10334189at2759"/>
<sequence length="91" mass="10649">MQHVEYESFSTVCFSCGRYSHVYDIFPYQKLVPKGTTVREIIKFNLLEKEKTNEMLESFGPWILVERKSWKNPMGNEKSMVKILPKQGEGS</sequence>
<evidence type="ECO:0000313" key="2">
    <source>
        <dbReference type="Proteomes" id="UP000828251"/>
    </source>
</evidence>
<reference evidence="1 2" key="1">
    <citation type="journal article" date="2021" name="Plant Biotechnol. J.">
        <title>Multi-omics assisted identification of the key and species-specific regulatory components of drought-tolerant mechanisms in Gossypium stocksii.</title>
        <authorList>
            <person name="Yu D."/>
            <person name="Ke L."/>
            <person name="Zhang D."/>
            <person name="Wu Y."/>
            <person name="Sun Y."/>
            <person name="Mei J."/>
            <person name="Sun J."/>
            <person name="Sun Y."/>
        </authorList>
    </citation>
    <scope>NUCLEOTIDE SEQUENCE [LARGE SCALE GENOMIC DNA]</scope>
    <source>
        <strain evidence="2">cv. E1</strain>
        <tissue evidence="1">Leaf</tissue>
    </source>
</reference>
<comment type="caution">
    <text evidence="1">The sequence shown here is derived from an EMBL/GenBank/DDBJ whole genome shotgun (WGS) entry which is preliminary data.</text>
</comment>
<evidence type="ECO:0000313" key="1">
    <source>
        <dbReference type="EMBL" id="KAH1047163.1"/>
    </source>
</evidence>
<dbReference type="AlphaFoldDB" id="A0A9D3ZM73"/>
<gene>
    <name evidence="1" type="ORF">J1N35_037947</name>
</gene>
<dbReference type="EMBL" id="JAIQCV010000011">
    <property type="protein sequence ID" value="KAH1047163.1"/>
    <property type="molecule type" value="Genomic_DNA"/>
</dbReference>
<accession>A0A9D3ZM73</accession>
<dbReference type="Proteomes" id="UP000828251">
    <property type="component" value="Unassembled WGS sequence"/>
</dbReference>
<organism evidence="1 2">
    <name type="scientific">Gossypium stocksii</name>
    <dbReference type="NCBI Taxonomy" id="47602"/>
    <lineage>
        <taxon>Eukaryota</taxon>
        <taxon>Viridiplantae</taxon>
        <taxon>Streptophyta</taxon>
        <taxon>Embryophyta</taxon>
        <taxon>Tracheophyta</taxon>
        <taxon>Spermatophyta</taxon>
        <taxon>Magnoliopsida</taxon>
        <taxon>eudicotyledons</taxon>
        <taxon>Gunneridae</taxon>
        <taxon>Pentapetalae</taxon>
        <taxon>rosids</taxon>
        <taxon>malvids</taxon>
        <taxon>Malvales</taxon>
        <taxon>Malvaceae</taxon>
        <taxon>Malvoideae</taxon>
        <taxon>Gossypium</taxon>
    </lineage>
</organism>
<name>A0A9D3ZM73_9ROSI</name>